<evidence type="ECO:0000313" key="2">
    <source>
        <dbReference type="Proteomes" id="UP000501387"/>
    </source>
</evidence>
<organism evidence="1 2">
    <name type="scientific">Leucobacter insecticola</name>
    <dbReference type="NCBI Taxonomy" id="2714934"/>
    <lineage>
        <taxon>Bacteria</taxon>
        <taxon>Bacillati</taxon>
        <taxon>Actinomycetota</taxon>
        <taxon>Actinomycetes</taxon>
        <taxon>Micrococcales</taxon>
        <taxon>Microbacteriaceae</taxon>
        <taxon>Leucobacter</taxon>
    </lineage>
</organism>
<evidence type="ECO:0000313" key="1">
    <source>
        <dbReference type="EMBL" id="QIM16314.1"/>
    </source>
</evidence>
<dbReference type="RefSeq" id="WP_166323211.1">
    <property type="nucleotide sequence ID" value="NZ_CP049934.1"/>
</dbReference>
<proteinExistence type="predicted"/>
<keyword evidence="2" id="KW-1185">Reference proteome</keyword>
<dbReference type="KEGG" id="lins:G7067_07575"/>
<protein>
    <recommendedName>
        <fullName evidence="3">Addiction module protein</fullName>
    </recommendedName>
</protein>
<dbReference type="Proteomes" id="UP000501387">
    <property type="component" value="Chromosome"/>
</dbReference>
<name>A0A6G8FIX4_9MICO</name>
<dbReference type="EMBL" id="CP049934">
    <property type="protein sequence ID" value="QIM16314.1"/>
    <property type="molecule type" value="Genomic_DNA"/>
</dbReference>
<dbReference type="AlphaFoldDB" id="A0A6G8FIX4"/>
<reference evidence="1 2" key="1">
    <citation type="submission" date="2020-03" db="EMBL/GenBank/DDBJ databases">
        <title>Leucobacter sp. nov., isolated from beetles.</title>
        <authorList>
            <person name="Hyun D.-W."/>
            <person name="Bae J.-W."/>
        </authorList>
    </citation>
    <scope>NUCLEOTIDE SEQUENCE [LARGE SCALE GENOMIC DNA]</scope>
    <source>
        <strain evidence="1 2">HDW9B</strain>
    </source>
</reference>
<sequence length="79" mass="8915">MNPHLTEYIERGKSLDADEREIAALALQRVDAEEQADIDAAWDQVISRRLEEVIDGSARLVDGRDGLARIRSELAARRK</sequence>
<accession>A0A6G8FIX4</accession>
<evidence type="ECO:0008006" key="3">
    <source>
        <dbReference type="Google" id="ProtNLM"/>
    </source>
</evidence>
<gene>
    <name evidence="1" type="ORF">G7067_07575</name>
</gene>